<keyword evidence="3" id="KW-1185">Reference proteome</keyword>
<evidence type="ECO:0000313" key="2">
    <source>
        <dbReference type="EMBL" id="MCU4728143.1"/>
    </source>
</evidence>
<evidence type="ECO:0000313" key="3">
    <source>
        <dbReference type="Proteomes" id="UP001208186"/>
    </source>
</evidence>
<evidence type="ECO:0000313" key="4">
    <source>
        <dbReference type="Proteomes" id="UP001209746"/>
    </source>
</evidence>
<dbReference type="AlphaFoldDB" id="A0AAE3ICM2"/>
<name>A0AAE3ICM2_9EURY</name>
<dbReference type="RefSeq" id="WP_315909836.1">
    <property type="nucleotide sequence ID" value="NZ_JAOPKC010000020.1"/>
</dbReference>
<sequence>MTSDIKTDLTELTKNQKGVLKVLADADGETLTGPEVRERLREDYGIDLTMRGMNGVIRRNSNYPRHMVEIKLFEPREDNVDFRHAKHRLKPEYIDTVREQLQ</sequence>
<accession>A0AAE3ICM2</accession>
<dbReference type="EMBL" id="JAOPKC010000020">
    <property type="protein sequence ID" value="MCU4719084.1"/>
    <property type="molecule type" value="Genomic_DNA"/>
</dbReference>
<dbReference type="Proteomes" id="UP001208186">
    <property type="component" value="Unassembled WGS sequence"/>
</dbReference>
<proteinExistence type="predicted"/>
<protein>
    <submittedName>
        <fullName evidence="2">Uncharacterized protein</fullName>
    </submittedName>
</protein>
<reference evidence="2" key="1">
    <citation type="submission" date="2023-02" db="EMBL/GenBank/DDBJ databases">
        <title>Enrichment on poylsaccharides allowed isolation of novel metabolic and taxonomic groups of Haloarchaea.</title>
        <authorList>
            <person name="Sorokin D.Y."/>
            <person name="Elcheninov A.G."/>
            <person name="Khizhniak T.V."/>
            <person name="Kolganova T.V."/>
            <person name="Kublanov I.V."/>
        </authorList>
    </citation>
    <scope>NUCLEOTIDE SEQUENCE</scope>
    <source>
        <strain evidence="1 3">HArc-curdl5-1</strain>
        <strain evidence="2">HArc-curdl7</strain>
    </source>
</reference>
<dbReference type="EMBL" id="JAOPKD010000020">
    <property type="protein sequence ID" value="MCU4728143.1"/>
    <property type="molecule type" value="Genomic_DNA"/>
</dbReference>
<comment type="caution">
    <text evidence="2">The sequence shown here is derived from an EMBL/GenBank/DDBJ whole genome shotgun (WGS) entry which is preliminary data.</text>
</comment>
<organism evidence="2 4">
    <name type="scientific">Halapricum hydrolyticum</name>
    <dbReference type="NCBI Taxonomy" id="2979991"/>
    <lineage>
        <taxon>Archaea</taxon>
        <taxon>Methanobacteriati</taxon>
        <taxon>Methanobacteriota</taxon>
        <taxon>Stenosarchaea group</taxon>
        <taxon>Halobacteria</taxon>
        <taxon>Halobacteriales</taxon>
        <taxon>Haloarculaceae</taxon>
        <taxon>Halapricum</taxon>
    </lineage>
</organism>
<evidence type="ECO:0000313" key="1">
    <source>
        <dbReference type="EMBL" id="MCU4719084.1"/>
    </source>
</evidence>
<dbReference type="Proteomes" id="UP001209746">
    <property type="component" value="Unassembled WGS sequence"/>
</dbReference>
<gene>
    <name evidence="2" type="ORF">OB914_14395</name>
    <name evidence="1" type="ORF">OB916_13600</name>
</gene>